<keyword evidence="3" id="KW-0489">Methyltransferase</keyword>
<dbReference type="EMBL" id="LJXT01000029">
    <property type="protein sequence ID" value="KPQ17737.1"/>
    <property type="molecule type" value="Genomic_DNA"/>
</dbReference>
<comment type="caution">
    <text evidence="3">The sequence shown here is derived from an EMBL/GenBank/DDBJ whole genome shotgun (WGS) entry which is preliminary data.</text>
</comment>
<dbReference type="Pfam" id="PF13649">
    <property type="entry name" value="Methyltransf_25"/>
    <property type="match status" value="1"/>
</dbReference>
<evidence type="ECO:0000313" key="3">
    <source>
        <dbReference type="EMBL" id="KPQ17737.1"/>
    </source>
</evidence>
<dbReference type="PANTHER" id="PTHR43861:SF3">
    <property type="entry name" value="PUTATIVE (AFU_ORTHOLOGUE AFUA_2G14390)-RELATED"/>
    <property type="match status" value="1"/>
</dbReference>
<dbReference type="STRING" id="1305737.GCA_000526355_01369"/>
<dbReference type="InterPro" id="IPR029063">
    <property type="entry name" value="SAM-dependent_MTases_sf"/>
</dbReference>
<evidence type="ECO:0000313" key="4">
    <source>
        <dbReference type="Proteomes" id="UP000050421"/>
    </source>
</evidence>
<accession>A0A0P8APK2</accession>
<dbReference type="SUPFAM" id="SSF53335">
    <property type="entry name" value="S-adenosyl-L-methionine-dependent methyltransferases"/>
    <property type="match status" value="1"/>
</dbReference>
<dbReference type="GO" id="GO:0032259">
    <property type="term" value="P:methylation"/>
    <property type="evidence" value="ECO:0007669"/>
    <property type="project" value="UniProtKB-KW"/>
</dbReference>
<dbReference type="OrthoDB" id="9804312at2"/>
<proteinExistence type="predicted"/>
<sequence length="202" mass="22831">MKEFWDERYAADEYVYGKEANLFLQSKLVGIEPGKALFPAEGEGRNAVFAATLSWDVTAFDISSSAKIKADKLAQEKEVSIDYRVGFLDQQGFKENSFDLIVLIFAHFPASLRSSIHQSLKKLLKPGGQIILEAFSKEHLEYNSKNPKAGGPKDASMLFSKEELEEDFEDLEWLFFEKKVLEIKEGAFHDGLSSVIRLVAKR</sequence>
<reference evidence="3 4" key="1">
    <citation type="submission" date="2015-09" db="EMBL/GenBank/DDBJ databases">
        <title>Identification and resolution of microdiversity through metagenomic sequencing of parallel consortia.</title>
        <authorList>
            <person name="Nelson W.C."/>
            <person name="Romine M.F."/>
            <person name="Lindemann S.R."/>
        </authorList>
    </citation>
    <scope>NUCLEOTIDE SEQUENCE [LARGE SCALE GENOMIC DNA]</scope>
    <source>
        <strain evidence="3">HL-49</strain>
    </source>
</reference>
<name>A0A0P8APK2_9BACT</name>
<keyword evidence="1 3" id="KW-0808">Transferase</keyword>
<organism evidence="3 4">
    <name type="scientific">Algoriphagus marincola HL-49</name>
    <dbReference type="NCBI Taxonomy" id="1305737"/>
    <lineage>
        <taxon>Bacteria</taxon>
        <taxon>Pseudomonadati</taxon>
        <taxon>Bacteroidota</taxon>
        <taxon>Cytophagia</taxon>
        <taxon>Cytophagales</taxon>
        <taxon>Cyclobacteriaceae</taxon>
        <taxon>Algoriphagus</taxon>
    </lineage>
</organism>
<evidence type="ECO:0000256" key="1">
    <source>
        <dbReference type="ARBA" id="ARBA00022679"/>
    </source>
</evidence>
<dbReference type="Gene3D" id="3.40.50.150">
    <property type="entry name" value="Vaccinia Virus protein VP39"/>
    <property type="match status" value="1"/>
</dbReference>
<dbReference type="PATRIC" id="fig|1305737.6.peg.1905"/>
<dbReference type="AlphaFoldDB" id="A0A0P8APK2"/>
<dbReference type="GO" id="GO:0008168">
    <property type="term" value="F:methyltransferase activity"/>
    <property type="evidence" value="ECO:0007669"/>
    <property type="project" value="UniProtKB-KW"/>
</dbReference>
<dbReference type="CDD" id="cd02440">
    <property type="entry name" value="AdoMet_MTases"/>
    <property type="match status" value="1"/>
</dbReference>
<protein>
    <submittedName>
        <fullName evidence="3">Methyltransferase domain</fullName>
    </submittedName>
</protein>
<dbReference type="PANTHER" id="PTHR43861">
    <property type="entry name" value="TRANS-ACONITATE 2-METHYLTRANSFERASE-RELATED"/>
    <property type="match status" value="1"/>
</dbReference>
<dbReference type="InterPro" id="IPR041698">
    <property type="entry name" value="Methyltransf_25"/>
</dbReference>
<feature type="domain" description="Methyltransferase" evidence="2">
    <location>
        <begin position="42"/>
        <end position="128"/>
    </location>
</feature>
<gene>
    <name evidence="3" type="ORF">HLUCCX10_06205</name>
</gene>
<evidence type="ECO:0000259" key="2">
    <source>
        <dbReference type="Pfam" id="PF13649"/>
    </source>
</evidence>
<dbReference type="eggNOG" id="COG0500">
    <property type="taxonomic scope" value="Bacteria"/>
</dbReference>
<dbReference type="Proteomes" id="UP000050421">
    <property type="component" value="Unassembled WGS sequence"/>
</dbReference>